<evidence type="ECO:0000256" key="7">
    <source>
        <dbReference type="SAM" id="Phobius"/>
    </source>
</evidence>
<evidence type="ECO:0000256" key="1">
    <source>
        <dbReference type="ARBA" id="ARBA00004651"/>
    </source>
</evidence>
<evidence type="ECO:0000313" key="9">
    <source>
        <dbReference type="EMBL" id="PZX19208.1"/>
    </source>
</evidence>
<name>A0A2W7NG60_9BACT</name>
<keyword evidence="2" id="KW-1003">Cell membrane</keyword>
<feature type="transmembrane region" description="Helical" evidence="7">
    <location>
        <begin position="120"/>
        <end position="136"/>
    </location>
</feature>
<comment type="caution">
    <text evidence="9">The sequence shown here is derived from an EMBL/GenBank/DDBJ whole genome shotgun (WGS) entry which is preliminary data.</text>
</comment>
<accession>A0A2W7NG60</accession>
<evidence type="ECO:0000256" key="4">
    <source>
        <dbReference type="ARBA" id="ARBA00022989"/>
    </source>
</evidence>
<evidence type="ECO:0000256" key="3">
    <source>
        <dbReference type="ARBA" id="ARBA00022692"/>
    </source>
</evidence>
<sequence>MEHPAKIADIKNVGNLLLEIGSYLMSSGANSHRIRNTINRISQTFGFHAELLITHRALMISVSDDTDSQFFSSLKRTSPHGVNFRMVSGISRMTWRVVEENWTIEQIEQELARLAALPHFPRLITLTFVALAGASFCRLFGGNWFDMMVAFGATFSGLFIRQEMIKKHFNPYLAIFAASLTASLLSGFYMKYGISLTREHAFTTSVLFLIPGVPLINSFSDMIDGNLMNGIVRGMNGLIIAFAISLGLLLAKLIYQI</sequence>
<keyword evidence="10" id="KW-1185">Reference proteome</keyword>
<evidence type="ECO:0000256" key="2">
    <source>
        <dbReference type="ARBA" id="ARBA00022475"/>
    </source>
</evidence>
<feature type="domain" description="Threonine/serine exporter-like N-terminal" evidence="8">
    <location>
        <begin position="16"/>
        <end position="251"/>
    </location>
</feature>
<dbReference type="PANTHER" id="PTHR34390:SF2">
    <property type="entry name" value="SUCCINATE TRANSPORTER SUBUNIT YJJP-RELATED"/>
    <property type="match status" value="1"/>
</dbReference>
<dbReference type="GO" id="GO:0022857">
    <property type="term" value="F:transmembrane transporter activity"/>
    <property type="evidence" value="ECO:0007669"/>
    <property type="project" value="InterPro"/>
</dbReference>
<dbReference type="InterPro" id="IPR050539">
    <property type="entry name" value="ThrE_Dicarb/AminoAcid_Exp"/>
</dbReference>
<dbReference type="Pfam" id="PF06738">
    <property type="entry name" value="ThrE"/>
    <property type="match status" value="1"/>
</dbReference>
<proteinExistence type="inferred from homology"/>
<keyword evidence="3 7" id="KW-0812">Transmembrane</keyword>
<dbReference type="GO" id="GO:0015744">
    <property type="term" value="P:succinate transport"/>
    <property type="evidence" value="ECO:0007669"/>
    <property type="project" value="TreeGrafter"/>
</dbReference>
<evidence type="ECO:0000256" key="5">
    <source>
        <dbReference type="ARBA" id="ARBA00023136"/>
    </source>
</evidence>
<comment type="similarity">
    <text evidence="6">Belongs to the ThrE exporter (TC 2.A.79) family.</text>
</comment>
<comment type="subcellular location">
    <subcellularLocation>
        <location evidence="1">Cell membrane</location>
        <topology evidence="1">Multi-pass membrane protein</topology>
    </subcellularLocation>
</comment>
<dbReference type="RefSeq" id="WP_111444589.1">
    <property type="nucleotide sequence ID" value="NZ_QKZK01000005.1"/>
</dbReference>
<keyword evidence="4 7" id="KW-1133">Transmembrane helix</keyword>
<organism evidence="9 10">
    <name type="scientific">Breznakibacter xylanolyticus</name>
    <dbReference type="NCBI Taxonomy" id="990"/>
    <lineage>
        <taxon>Bacteria</taxon>
        <taxon>Pseudomonadati</taxon>
        <taxon>Bacteroidota</taxon>
        <taxon>Bacteroidia</taxon>
        <taxon>Marinilabiliales</taxon>
        <taxon>Marinilabiliaceae</taxon>
        <taxon>Breznakibacter</taxon>
    </lineage>
</organism>
<keyword evidence="5 7" id="KW-0472">Membrane</keyword>
<dbReference type="Proteomes" id="UP000249239">
    <property type="component" value="Unassembled WGS sequence"/>
</dbReference>
<gene>
    <name evidence="9" type="ORF">LX69_00875</name>
</gene>
<dbReference type="EMBL" id="QKZK01000005">
    <property type="protein sequence ID" value="PZX19208.1"/>
    <property type="molecule type" value="Genomic_DNA"/>
</dbReference>
<evidence type="ECO:0000313" key="10">
    <source>
        <dbReference type="Proteomes" id="UP000249239"/>
    </source>
</evidence>
<feature type="transmembrane region" description="Helical" evidence="7">
    <location>
        <begin position="202"/>
        <end position="223"/>
    </location>
</feature>
<evidence type="ECO:0000259" key="8">
    <source>
        <dbReference type="Pfam" id="PF06738"/>
    </source>
</evidence>
<feature type="transmembrane region" description="Helical" evidence="7">
    <location>
        <begin position="172"/>
        <end position="190"/>
    </location>
</feature>
<feature type="transmembrane region" description="Helical" evidence="7">
    <location>
        <begin position="235"/>
        <end position="255"/>
    </location>
</feature>
<dbReference type="PANTHER" id="PTHR34390">
    <property type="entry name" value="UPF0442 PROTEIN YJJB-RELATED"/>
    <property type="match status" value="1"/>
</dbReference>
<protein>
    <submittedName>
        <fullName evidence="9">Uncharacterized membrane protein YjjP (DUF1212 family)</fullName>
    </submittedName>
</protein>
<dbReference type="GO" id="GO:0005886">
    <property type="term" value="C:plasma membrane"/>
    <property type="evidence" value="ECO:0007669"/>
    <property type="project" value="UniProtKB-SubCell"/>
</dbReference>
<reference evidence="9 10" key="1">
    <citation type="submission" date="2018-06" db="EMBL/GenBank/DDBJ databases">
        <title>Genomic Encyclopedia of Archaeal and Bacterial Type Strains, Phase II (KMG-II): from individual species to whole genera.</title>
        <authorList>
            <person name="Goeker M."/>
        </authorList>
    </citation>
    <scope>NUCLEOTIDE SEQUENCE [LARGE SCALE GENOMIC DNA]</scope>
    <source>
        <strain evidence="9 10">DSM 6779</strain>
    </source>
</reference>
<dbReference type="OrthoDB" id="9813917at2"/>
<dbReference type="AlphaFoldDB" id="A0A2W7NG60"/>
<dbReference type="InterPro" id="IPR010619">
    <property type="entry name" value="ThrE-like_N"/>
</dbReference>
<evidence type="ECO:0000256" key="6">
    <source>
        <dbReference type="ARBA" id="ARBA00034125"/>
    </source>
</evidence>